<dbReference type="SUPFAM" id="SSF46785">
    <property type="entry name" value="Winged helix' DNA-binding domain"/>
    <property type="match status" value="1"/>
</dbReference>
<dbReference type="PRINTS" id="PR00035">
    <property type="entry name" value="HTHGNTR"/>
</dbReference>
<keyword evidence="6" id="KW-1185">Reference proteome</keyword>
<dbReference type="Gene3D" id="1.10.10.10">
    <property type="entry name" value="Winged helix-like DNA-binding domain superfamily/Winged helix DNA-binding domain"/>
    <property type="match status" value="1"/>
</dbReference>
<accession>A0A1G6BUU2</accession>
<dbReference type="SUPFAM" id="SSF48008">
    <property type="entry name" value="GntR ligand-binding domain-like"/>
    <property type="match status" value="1"/>
</dbReference>
<dbReference type="PANTHER" id="PTHR43537:SF51">
    <property type="entry name" value="HTH-TYPE TRANSCRIPTIONAL REGULATOR LGOR-RELATED"/>
    <property type="match status" value="1"/>
</dbReference>
<dbReference type="AlphaFoldDB" id="A0A1G6BUU2"/>
<reference evidence="5 6" key="1">
    <citation type="submission" date="2016-10" db="EMBL/GenBank/DDBJ databases">
        <authorList>
            <person name="de Groot N.N."/>
        </authorList>
    </citation>
    <scope>NUCLEOTIDE SEQUENCE [LARGE SCALE GENOMIC DNA]</scope>
    <source>
        <strain evidence="5 6">ATCC 35022</strain>
    </source>
</reference>
<feature type="domain" description="HTH gntR-type" evidence="4">
    <location>
        <begin position="34"/>
        <end position="101"/>
    </location>
</feature>
<dbReference type="Pfam" id="PF07729">
    <property type="entry name" value="FCD"/>
    <property type="match status" value="1"/>
</dbReference>
<keyword evidence="2" id="KW-0238">DNA-binding</keyword>
<dbReference type="SMART" id="SM00345">
    <property type="entry name" value="HTH_GNTR"/>
    <property type="match status" value="1"/>
</dbReference>
<dbReference type="STRING" id="665467.SAMN02982931_01880"/>
<dbReference type="InterPro" id="IPR036388">
    <property type="entry name" value="WH-like_DNA-bd_sf"/>
</dbReference>
<dbReference type="Pfam" id="PF00392">
    <property type="entry name" value="GntR"/>
    <property type="match status" value="1"/>
</dbReference>
<dbReference type="SMART" id="SM00895">
    <property type="entry name" value="FCD"/>
    <property type="match status" value="1"/>
</dbReference>
<dbReference type="GO" id="GO:0003677">
    <property type="term" value="F:DNA binding"/>
    <property type="evidence" value="ECO:0007669"/>
    <property type="project" value="UniProtKB-KW"/>
</dbReference>
<dbReference type="Proteomes" id="UP000199071">
    <property type="component" value="Unassembled WGS sequence"/>
</dbReference>
<evidence type="ECO:0000256" key="1">
    <source>
        <dbReference type="ARBA" id="ARBA00023015"/>
    </source>
</evidence>
<keyword evidence="1" id="KW-0805">Transcription regulation</keyword>
<sequence length="246" mass="27744">MKATTREPAPRRAGHERRDDTYFALSGTMIDRALSLRGQIYTLVRRLIITGALKPGEPINEIAIADRLGVSRTPVREAVKRLSDEGLVEVFAQSGTFVAQIGREAIEEAFVIRSALEVESVTRAAKRMNDVHARNLRSIIQRHEDLLAEERFIDAIESDDAFHRYIADINQLHMLWRTVDICKAQIDRGRLLVLPKPGQGKLTLNQHKAILAALEKHDSRKAARAMRDHLDATLENILKHTILEPA</sequence>
<name>A0A1G6BUU2_9HYPH</name>
<proteinExistence type="predicted"/>
<evidence type="ECO:0000256" key="2">
    <source>
        <dbReference type="ARBA" id="ARBA00023125"/>
    </source>
</evidence>
<evidence type="ECO:0000259" key="4">
    <source>
        <dbReference type="PROSITE" id="PS50949"/>
    </source>
</evidence>
<dbReference type="InterPro" id="IPR008920">
    <property type="entry name" value="TF_FadR/GntR_C"/>
</dbReference>
<dbReference type="CDD" id="cd07377">
    <property type="entry name" value="WHTH_GntR"/>
    <property type="match status" value="1"/>
</dbReference>
<dbReference type="EMBL" id="FMXQ01000003">
    <property type="protein sequence ID" value="SDB24358.1"/>
    <property type="molecule type" value="Genomic_DNA"/>
</dbReference>
<dbReference type="PROSITE" id="PS50949">
    <property type="entry name" value="HTH_GNTR"/>
    <property type="match status" value="1"/>
</dbReference>
<dbReference type="GO" id="GO:0003700">
    <property type="term" value="F:DNA-binding transcription factor activity"/>
    <property type="evidence" value="ECO:0007669"/>
    <property type="project" value="InterPro"/>
</dbReference>
<dbReference type="Gene3D" id="1.20.120.530">
    <property type="entry name" value="GntR ligand-binding domain-like"/>
    <property type="match status" value="1"/>
</dbReference>
<dbReference type="InterPro" id="IPR000524">
    <property type="entry name" value="Tscrpt_reg_HTH_GntR"/>
</dbReference>
<dbReference type="InterPro" id="IPR036390">
    <property type="entry name" value="WH_DNA-bd_sf"/>
</dbReference>
<gene>
    <name evidence="5" type="ORF">SAMN02982931_01880</name>
</gene>
<protein>
    <submittedName>
        <fullName evidence="5">Transcriptional regulator, GntR family</fullName>
    </submittedName>
</protein>
<evidence type="ECO:0000313" key="6">
    <source>
        <dbReference type="Proteomes" id="UP000199071"/>
    </source>
</evidence>
<evidence type="ECO:0000256" key="3">
    <source>
        <dbReference type="ARBA" id="ARBA00023163"/>
    </source>
</evidence>
<dbReference type="PANTHER" id="PTHR43537">
    <property type="entry name" value="TRANSCRIPTIONAL REGULATOR, GNTR FAMILY"/>
    <property type="match status" value="1"/>
</dbReference>
<dbReference type="InterPro" id="IPR011711">
    <property type="entry name" value="GntR_C"/>
</dbReference>
<organism evidence="5 6">
    <name type="scientific">Bauldia litoralis</name>
    <dbReference type="NCBI Taxonomy" id="665467"/>
    <lineage>
        <taxon>Bacteria</taxon>
        <taxon>Pseudomonadati</taxon>
        <taxon>Pseudomonadota</taxon>
        <taxon>Alphaproteobacteria</taxon>
        <taxon>Hyphomicrobiales</taxon>
        <taxon>Kaistiaceae</taxon>
        <taxon>Bauldia</taxon>
    </lineage>
</organism>
<evidence type="ECO:0000313" key="5">
    <source>
        <dbReference type="EMBL" id="SDB24358.1"/>
    </source>
</evidence>
<keyword evidence="3" id="KW-0804">Transcription</keyword>